<feature type="domain" description="Periplasmic binding protein" evidence="5">
    <location>
        <begin position="99"/>
        <end position="356"/>
    </location>
</feature>
<evidence type="ECO:0000256" key="3">
    <source>
        <dbReference type="ARBA" id="ARBA00022729"/>
    </source>
</evidence>
<evidence type="ECO:0000313" key="6">
    <source>
        <dbReference type="EMBL" id="ASY17010.1"/>
    </source>
</evidence>
<feature type="chain" id="PRO_5045556457" evidence="4">
    <location>
        <begin position="28"/>
        <end position="379"/>
    </location>
</feature>
<dbReference type="RefSeq" id="WP_095674567.1">
    <property type="nucleotide sequence ID" value="NZ_CP016774.1"/>
</dbReference>
<reference evidence="6 7" key="1">
    <citation type="submission" date="2016-07" db="EMBL/GenBank/DDBJ databases">
        <title>High microdiversification within the ubiquitous acI lineage of Actinobacteria.</title>
        <authorList>
            <person name="Neuenschwander S.M."/>
            <person name="Salcher M."/>
            <person name="Ghai R."/>
            <person name="Pernthaler J."/>
        </authorList>
    </citation>
    <scope>NUCLEOTIDE SEQUENCE [LARGE SCALE GENOMIC DNA]</scope>
    <source>
        <strain evidence="6">MMS-IA-79</strain>
    </source>
</reference>
<feature type="signal peptide" evidence="4">
    <location>
        <begin position="1"/>
        <end position="27"/>
    </location>
</feature>
<dbReference type="InterPro" id="IPR025997">
    <property type="entry name" value="SBP_2_dom"/>
</dbReference>
<dbReference type="PROSITE" id="PS51257">
    <property type="entry name" value="PROKAR_LIPOPROTEIN"/>
    <property type="match status" value="1"/>
</dbReference>
<proteinExistence type="inferred from homology"/>
<evidence type="ECO:0000256" key="2">
    <source>
        <dbReference type="ARBA" id="ARBA00007639"/>
    </source>
</evidence>
<name>A0ABN5BBB8_9ACTN</name>
<evidence type="ECO:0000256" key="1">
    <source>
        <dbReference type="ARBA" id="ARBA00004196"/>
    </source>
</evidence>
<comment type="subcellular location">
    <subcellularLocation>
        <location evidence="1">Cell envelope</location>
    </subcellularLocation>
</comment>
<dbReference type="PANTHER" id="PTHR46847:SF1">
    <property type="entry name" value="D-ALLOSE-BINDING PERIPLASMIC PROTEIN-RELATED"/>
    <property type="match status" value="1"/>
</dbReference>
<dbReference type="Proteomes" id="UP000217177">
    <property type="component" value="Chromosome"/>
</dbReference>
<accession>A0ABN5BBB8</accession>
<evidence type="ECO:0000256" key="4">
    <source>
        <dbReference type="SAM" id="SignalP"/>
    </source>
</evidence>
<comment type="similarity">
    <text evidence="2">Belongs to the bacterial solute-binding protein 2 family.</text>
</comment>
<evidence type="ECO:0000313" key="7">
    <source>
        <dbReference type="Proteomes" id="UP000217177"/>
    </source>
</evidence>
<dbReference type="InterPro" id="IPR028082">
    <property type="entry name" value="Peripla_BP_I"/>
</dbReference>
<sequence>MKKYKSIVGIGVVLTLLALTGCGSGSSDENAGSTEEAGAYTPVLTGGIPGALLPEELKLWKYDFATAKYTPTEGDAQSYVVNLVKPDKTFTLAHMDGWATNPFAIPIAKGIAKLSKDLGLKLIYCDAEFKPEKAISCAEILASQKPDFVIAGNWQGGAAAAIMAIFDKAKIPAASIDVSHPNAVFFGASNYASGVVGGKAAGEYAKANWDCKDVWVFMGENLEEGEAADLRLVGFADGVQEVCGALPADRIDRMRLSAGTADQAITVTTDWLTAHPEAKHILSGTIDDERANGMAKAFVATKRDGMVVGQGCDSVGIAVVKMAPASENRFLGCAAYYPEKYGDYLVSIALDVMAGKAVPQEIHMEHTFLDHDTIGTVYK</sequence>
<dbReference type="SUPFAM" id="SSF53822">
    <property type="entry name" value="Periplasmic binding protein-like I"/>
    <property type="match status" value="1"/>
</dbReference>
<dbReference type="Pfam" id="PF13407">
    <property type="entry name" value="Peripla_BP_4"/>
    <property type="match status" value="1"/>
</dbReference>
<evidence type="ECO:0000259" key="5">
    <source>
        <dbReference type="Pfam" id="PF13407"/>
    </source>
</evidence>
<keyword evidence="7" id="KW-1185">Reference proteome</keyword>
<dbReference type="PANTHER" id="PTHR46847">
    <property type="entry name" value="D-ALLOSE-BINDING PERIPLASMIC PROTEIN-RELATED"/>
    <property type="match status" value="1"/>
</dbReference>
<dbReference type="Gene3D" id="3.40.50.2300">
    <property type="match status" value="2"/>
</dbReference>
<organism evidence="6 7">
    <name type="scientific">Candidatus Planktophila versatilis</name>
    <dbReference type="NCBI Taxonomy" id="1884905"/>
    <lineage>
        <taxon>Bacteria</taxon>
        <taxon>Bacillati</taxon>
        <taxon>Actinomycetota</taxon>
        <taxon>Actinomycetes</taxon>
        <taxon>Candidatus Nanopelagicales</taxon>
        <taxon>Candidatus Nanopelagicaceae</taxon>
        <taxon>Candidatus Planktophila</taxon>
    </lineage>
</organism>
<protein>
    <submittedName>
        <fullName evidence="6">Ribose transport system substrate-binding protein</fullName>
    </submittedName>
</protein>
<dbReference type="EMBL" id="CP016774">
    <property type="protein sequence ID" value="ASY17010.1"/>
    <property type="molecule type" value="Genomic_DNA"/>
</dbReference>
<keyword evidence="3 4" id="KW-0732">Signal</keyword>
<gene>
    <name evidence="6" type="ORF">A1sIA79_01970</name>
</gene>